<accession>A0A967AYC7</accession>
<evidence type="ECO:0000313" key="2">
    <source>
        <dbReference type="EMBL" id="NHF61375.1"/>
    </source>
</evidence>
<sequence length="123" mass="13600">MINAIQNFQIPVTDFERAHKFYSNILGYELQIMETPDYKLGIFQFDFNKGVGGSIIKSEGMVPSDKGTMVYLHTGEDLQPVADRVRDAGGQISINKSALGPNMGYFAIIEDTEGNKVGLYSTN</sequence>
<dbReference type="Gene3D" id="3.10.180.10">
    <property type="entry name" value="2,3-Dihydroxybiphenyl 1,2-Dioxygenase, domain 1"/>
    <property type="match status" value="1"/>
</dbReference>
<proteinExistence type="predicted"/>
<evidence type="ECO:0000313" key="3">
    <source>
        <dbReference type="Proteomes" id="UP000707206"/>
    </source>
</evidence>
<reference evidence="2" key="2">
    <citation type="submission" date="2020-03" db="EMBL/GenBank/DDBJ databases">
        <title>Flavobacteriaceae bacterium strain TP-CH-4, a member of the family Flavobacteriaceae isolated from a deep-sea seamount.</title>
        <authorList>
            <person name="Zhang D.-C."/>
        </authorList>
    </citation>
    <scope>NUCLEOTIDE SEQUENCE</scope>
    <source>
        <strain evidence="2">TP-CH-4</strain>
    </source>
</reference>
<dbReference type="PROSITE" id="PS51819">
    <property type="entry name" value="VOC"/>
    <property type="match status" value="1"/>
</dbReference>
<dbReference type="InterPro" id="IPR004360">
    <property type="entry name" value="Glyas_Fos-R_dOase_dom"/>
</dbReference>
<dbReference type="CDD" id="cd07247">
    <property type="entry name" value="SgaA_N_like"/>
    <property type="match status" value="1"/>
</dbReference>
<dbReference type="RefSeq" id="WP_152575878.1">
    <property type="nucleotide sequence ID" value="NZ_VIKU02000008.1"/>
</dbReference>
<dbReference type="Pfam" id="PF00903">
    <property type="entry name" value="Glyoxalase"/>
    <property type="match status" value="1"/>
</dbReference>
<dbReference type="InterPro" id="IPR029068">
    <property type="entry name" value="Glyas_Bleomycin-R_OHBP_Dase"/>
</dbReference>
<gene>
    <name evidence="2" type="ORF">FK220_018620</name>
</gene>
<organism evidence="2 3">
    <name type="scientific">Pelagihabitans pacificus</name>
    <dbReference type="NCBI Taxonomy" id="2696054"/>
    <lineage>
        <taxon>Bacteria</taxon>
        <taxon>Pseudomonadati</taxon>
        <taxon>Bacteroidota</taxon>
        <taxon>Flavobacteriia</taxon>
        <taxon>Flavobacteriales</taxon>
        <taxon>Flavobacteriaceae</taxon>
        <taxon>Pelagihabitans</taxon>
    </lineage>
</organism>
<keyword evidence="3" id="KW-1185">Reference proteome</keyword>
<dbReference type="EMBL" id="VIKU02000008">
    <property type="protein sequence ID" value="NHF61375.1"/>
    <property type="molecule type" value="Genomic_DNA"/>
</dbReference>
<evidence type="ECO:0000259" key="1">
    <source>
        <dbReference type="PROSITE" id="PS51819"/>
    </source>
</evidence>
<dbReference type="PANTHER" id="PTHR33993:SF2">
    <property type="entry name" value="VOC DOMAIN-CONTAINING PROTEIN"/>
    <property type="match status" value="1"/>
</dbReference>
<comment type="caution">
    <text evidence="2">The sequence shown here is derived from an EMBL/GenBank/DDBJ whole genome shotgun (WGS) entry which is preliminary data.</text>
</comment>
<feature type="domain" description="VOC" evidence="1">
    <location>
        <begin position="4"/>
        <end position="122"/>
    </location>
</feature>
<dbReference type="InterPro" id="IPR052164">
    <property type="entry name" value="Anthracycline_SecMetBiosynth"/>
</dbReference>
<dbReference type="Proteomes" id="UP000707206">
    <property type="component" value="Unassembled WGS sequence"/>
</dbReference>
<dbReference type="PANTHER" id="PTHR33993">
    <property type="entry name" value="GLYOXALASE-RELATED"/>
    <property type="match status" value="1"/>
</dbReference>
<dbReference type="SUPFAM" id="SSF54593">
    <property type="entry name" value="Glyoxalase/Bleomycin resistance protein/Dihydroxybiphenyl dioxygenase"/>
    <property type="match status" value="1"/>
</dbReference>
<reference evidence="2" key="1">
    <citation type="submission" date="2019-07" db="EMBL/GenBank/DDBJ databases">
        <authorList>
            <person name="De-Chao Zhang Q."/>
        </authorList>
    </citation>
    <scope>NUCLEOTIDE SEQUENCE</scope>
    <source>
        <strain evidence="2">TP-CH-4</strain>
    </source>
</reference>
<name>A0A967AYC7_9FLAO</name>
<dbReference type="InterPro" id="IPR037523">
    <property type="entry name" value="VOC_core"/>
</dbReference>
<protein>
    <submittedName>
        <fullName evidence="2">VOC family protein</fullName>
    </submittedName>
</protein>
<dbReference type="AlphaFoldDB" id="A0A967AYC7"/>